<feature type="region of interest" description="Disordered" evidence="1">
    <location>
        <begin position="76"/>
        <end position="95"/>
    </location>
</feature>
<organism evidence="2 3">
    <name type="scientific">Synaphobranchus kaupii</name>
    <name type="common">Kaup's arrowtooth eel</name>
    <dbReference type="NCBI Taxonomy" id="118154"/>
    <lineage>
        <taxon>Eukaryota</taxon>
        <taxon>Metazoa</taxon>
        <taxon>Chordata</taxon>
        <taxon>Craniata</taxon>
        <taxon>Vertebrata</taxon>
        <taxon>Euteleostomi</taxon>
        <taxon>Actinopterygii</taxon>
        <taxon>Neopterygii</taxon>
        <taxon>Teleostei</taxon>
        <taxon>Anguilliformes</taxon>
        <taxon>Synaphobranchidae</taxon>
        <taxon>Synaphobranchus</taxon>
    </lineage>
</organism>
<dbReference type="AlphaFoldDB" id="A0A9Q1ERP2"/>
<keyword evidence="3" id="KW-1185">Reference proteome</keyword>
<gene>
    <name evidence="2" type="ORF">SKAU_G00310560</name>
</gene>
<sequence>MHVPAGLPVAAGSSEWPRGTTADPHRSADPLTLIHGLIFSLSGFSQGPLLGGLPRLPGNLSHRSLGLGLGLEQDDRKMTVRNDRDPSPLISTPNI</sequence>
<protein>
    <submittedName>
        <fullName evidence="2">Uncharacterized protein</fullName>
    </submittedName>
</protein>
<feature type="compositionally biased region" description="Basic and acidic residues" evidence="1">
    <location>
        <begin position="76"/>
        <end position="86"/>
    </location>
</feature>
<name>A0A9Q1ERP2_SYNKA</name>
<evidence type="ECO:0000313" key="3">
    <source>
        <dbReference type="Proteomes" id="UP001152622"/>
    </source>
</evidence>
<feature type="region of interest" description="Disordered" evidence="1">
    <location>
        <begin position="1"/>
        <end position="27"/>
    </location>
</feature>
<comment type="caution">
    <text evidence="2">The sequence shown here is derived from an EMBL/GenBank/DDBJ whole genome shotgun (WGS) entry which is preliminary data.</text>
</comment>
<accession>A0A9Q1ERP2</accession>
<reference evidence="2" key="1">
    <citation type="journal article" date="2023" name="Science">
        <title>Genome structures resolve the early diversification of teleost fishes.</title>
        <authorList>
            <person name="Parey E."/>
            <person name="Louis A."/>
            <person name="Montfort J."/>
            <person name="Bouchez O."/>
            <person name="Roques C."/>
            <person name="Iampietro C."/>
            <person name="Lluch J."/>
            <person name="Castinel A."/>
            <person name="Donnadieu C."/>
            <person name="Desvignes T."/>
            <person name="Floi Bucao C."/>
            <person name="Jouanno E."/>
            <person name="Wen M."/>
            <person name="Mejri S."/>
            <person name="Dirks R."/>
            <person name="Jansen H."/>
            <person name="Henkel C."/>
            <person name="Chen W.J."/>
            <person name="Zahm M."/>
            <person name="Cabau C."/>
            <person name="Klopp C."/>
            <person name="Thompson A.W."/>
            <person name="Robinson-Rechavi M."/>
            <person name="Braasch I."/>
            <person name="Lecointre G."/>
            <person name="Bobe J."/>
            <person name="Postlethwait J.H."/>
            <person name="Berthelot C."/>
            <person name="Roest Crollius H."/>
            <person name="Guiguen Y."/>
        </authorList>
    </citation>
    <scope>NUCLEOTIDE SEQUENCE</scope>
    <source>
        <strain evidence="2">WJC10195</strain>
    </source>
</reference>
<evidence type="ECO:0000256" key="1">
    <source>
        <dbReference type="SAM" id="MobiDB-lite"/>
    </source>
</evidence>
<evidence type="ECO:0000313" key="2">
    <source>
        <dbReference type="EMBL" id="KAJ8343727.1"/>
    </source>
</evidence>
<dbReference type="EMBL" id="JAINUF010000013">
    <property type="protein sequence ID" value="KAJ8343727.1"/>
    <property type="molecule type" value="Genomic_DNA"/>
</dbReference>
<dbReference type="Proteomes" id="UP001152622">
    <property type="component" value="Chromosome 13"/>
</dbReference>
<proteinExistence type="predicted"/>